<gene>
    <name evidence="9 11" type="primary">cysQ</name>
    <name evidence="11" type="ORF">FR932_14510</name>
</gene>
<keyword evidence="3 9" id="KW-1003">Cell membrane</keyword>
<dbReference type="GO" id="GO:0050427">
    <property type="term" value="P:3'-phosphoadenosine 5'-phosphosulfate metabolic process"/>
    <property type="evidence" value="ECO:0007669"/>
    <property type="project" value="TreeGrafter"/>
</dbReference>
<dbReference type="GO" id="GO:0000103">
    <property type="term" value="P:sulfate assimilation"/>
    <property type="evidence" value="ECO:0007669"/>
    <property type="project" value="TreeGrafter"/>
</dbReference>
<feature type="binding site" evidence="9">
    <location>
        <position position="97"/>
    </location>
    <ligand>
        <name>Mg(2+)</name>
        <dbReference type="ChEBI" id="CHEBI:18420"/>
        <label>1</label>
    </ligand>
</feature>
<dbReference type="HAMAP" id="MF_02095">
    <property type="entry name" value="CysQ"/>
    <property type="match status" value="1"/>
</dbReference>
<accession>A0A5J6WLL9</accession>
<feature type="binding site" evidence="9">
    <location>
        <position position="77"/>
    </location>
    <ligand>
        <name>Mg(2+)</name>
        <dbReference type="ChEBI" id="CHEBI:18420"/>
        <label>1</label>
    </ligand>
</feature>
<evidence type="ECO:0000256" key="9">
    <source>
        <dbReference type="HAMAP-Rule" id="MF_02095"/>
    </source>
</evidence>
<comment type="catalytic activity">
    <reaction evidence="1 9">
        <text>adenosine 3',5'-bisphosphate + H2O = AMP + phosphate</text>
        <dbReference type="Rhea" id="RHEA:10040"/>
        <dbReference type="ChEBI" id="CHEBI:15377"/>
        <dbReference type="ChEBI" id="CHEBI:43474"/>
        <dbReference type="ChEBI" id="CHEBI:58343"/>
        <dbReference type="ChEBI" id="CHEBI:456215"/>
        <dbReference type="EC" id="3.1.3.7"/>
    </reaction>
</comment>
<dbReference type="EC" id="3.1.3.7" evidence="9"/>
<evidence type="ECO:0000313" key="12">
    <source>
        <dbReference type="Proteomes" id="UP000327424"/>
    </source>
</evidence>
<evidence type="ECO:0000256" key="5">
    <source>
        <dbReference type="ARBA" id="ARBA00022723"/>
    </source>
</evidence>
<comment type="similarity">
    <text evidence="2 9">Belongs to the inositol monophosphatase superfamily. CysQ family.</text>
</comment>
<evidence type="ECO:0000256" key="10">
    <source>
        <dbReference type="PIRSR" id="PIRSR600760-2"/>
    </source>
</evidence>
<keyword evidence="12" id="KW-1185">Reference proteome</keyword>
<comment type="function">
    <text evidence="9">Converts adenosine-3',5'-bisphosphate (PAP) to AMP.</text>
</comment>
<dbReference type="GO" id="GO:0000287">
    <property type="term" value="F:magnesium ion binding"/>
    <property type="evidence" value="ECO:0007669"/>
    <property type="project" value="UniProtKB-UniRule"/>
</dbReference>
<dbReference type="PANTHER" id="PTHR43028">
    <property type="entry name" value="3'(2'),5'-BISPHOSPHATE NUCLEOTIDASE 1"/>
    <property type="match status" value="1"/>
</dbReference>
<comment type="cofactor">
    <cofactor evidence="9 10">
        <name>Mg(2+)</name>
        <dbReference type="ChEBI" id="CHEBI:18420"/>
    </cofactor>
</comment>
<keyword evidence="7 9" id="KW-0460">Magnesium</keyword>
<feature type="binding site" evidence="10">
    <location>
        <position position="77"/>
    </location>
    <ligand>
        <name>Mg(2+)</name>
        <dbReference type="ChEBI" id="CHEBI:18420"/>
        <label>1</label>
        <note>catalytic</note>
    </ligand>
</feature>
<feature type="binding site" evidence="9">
    <location>
        <position position="222"/>
    </location>
    <ligand>
        <name>substrate</name>
    </ligand>
</feature>
<dbReference type="InterPro" id="IPR050725">
    <property type="entry name" value="CysQ/Inositol_MonoPase"/>
</dbReference>
<feature type="binding site" evidence="9">
    <location>
        <position position="77"/>
    </location>
    <ligand>
        <name>substrate</name>
    </ligand>
</feature>
<feature type="binding site" evidence="10">
    <location>
        <position position="100"/>
    </location>
    <ligand>
        <name>Mg(2+)</name>
        <dbReference type="ChEBI" id="CHEBI:18420"/>
        <label>1</label>
        <note>catalytic</note>
    </ligand>
</feature>
<dbReference type="Gene3D" id="3.30.540.10">
    <property type="entry name" value="Fructose-1,6-Bisphosphatase, subunit A, domain 1"/>
    <property type="match status" value="1"/>
</dbReference>
<dbReference type="FunFam" id="3.30.540.10:FF:000007">
    <property type="entry name" value="3'(2'),5'-bisphosphate nucleotidase CysQ"/>
    <property type="match status" value="1"/>
</dbReference>
<dbReference type="EMBL" id="CP044399">
    <property type="protein sequence ID" value="QFI38979.1"/>
    <property type="molecule type" value="Genomic_DNA"/>
</dbReference>
<name>A0A5J6WLL9_MORMI</name>
<evidence type="ECO:0000256" key="1">
    <source>
        <dbReference type="ARBA" id="ARBA00001625"/>
    </source>
</evidence>
<dbReference type="SUPFAM" id="SSF56655">
    <property type="entry name" value="Carbohydrate phosphatase"/>
    <property type="match status" value="1"/>
</dbReference>
<sequence length="263" mass="28698">MDSSIESLVDSSIDHLVSQINDIAVAAGQEILDIYQRDFHVDMKDDNSPVTEADIAANDIIVASLRTITPDIPILSEEGTGISWGERKQWQTFWLVDPLDGTKEFIKRNGEFTVNIALVHNQQPILGVVYAPVLDKLYYTTSEGAFLLHDGNTTQLKAISVPDNDVVKVVGSRSHASPEMALYLTRYKDTDIIPVGSSLKFCLIAEGSAHCYPRLGPTCWWDTGAGHAVACAAGANVVQLDGSPLLYNHQESVLNPFFVVAKA</sequence>
<evidence type="ECO:0000256" key="6">
    <source>
        <dbReference type="ARBA" id="ARBA00022801"/>
    </source>
</evidence>
<proteinExistence type="inferred from homology"/>
<dbReference type="GO" id="GO:0008441">
    <property type="term" value="F:3'(2'),5'-bisphosphate nucleotidase activity"/>
    <property type="evidence" value="ECO:0007669"/>
    <property type="project" value="UniProtKB-UniRule"/>
</dbReference>
<feature type="binding site" evidence="9">
    <location>
        <begin position="99"/>
        <end position="102"/>
    </location>
    <ligand>
        <name>substrate</name>
    </ligand>
</feature>
<feature type="binding site" evidence="9">
    <location>
        <position position="100"/>
    </location>
    <ligand>
        <name>Mg(2+)</name>
        <dbReference type="ChEBI" id="CHEBI:18420"/>
        <label>2</label>
    </ligand>
</feature>
<keyword evidence="6 9" id="KW-0378">Hydrolase</keyword>
<protein>
    <recommendedName>
        <fullName evidence="9">3'(2'),5'-bisphosphate nucleotidase CysQ</fullName>
        <ecNumber evidence="9">3.1.3.7</ecNumber>
    </recommendedName>
    <alternativeName>
        <fullName evidence="9">3'(2'),5-bisphosphonucleoside 3'(2')-phosphohydrolase</fullName>
    </alternativeName>
    <alternativeName>
        <fullName evidence="9">3'-phosphoadenosine 5'-phosphate phosphatase</fullName>
        <shortName evidence="9">PAP phosphatase</shortName>
    </alternativeName>
</protein>
<dbReference type="FunFam" id="3.40.190.80:FF:000005">
    <property type="entry name" value="3'(2'),5'-bisphosphate nucleotidase CysQ"/>
    <property type="match status" value="1"/>
</dbReference>
<evidence type="ECO:0000313" key="11">
    <source>
        <dbReference type="EMBL" id="QFI38979.1"/>
    </source>
</evidence>
<dbReference type="PRINTS" id="PR00377">
    <property type="entry name" value="IMPHPHTASES"/>
</dbReference>
<dbReference type="Gene3D" id="3.40.190.80">
    <property type="match status" value="1"/>
</dbReference>
<dbReference type="AlphaFoldDB" id="A0A5J6WLL9"/>
<evidence type="ECO:0000256" key="7">
    <source>
        <dbReference type="ARBA" id="ARBA00022842"/>
    </source>
</evidence>
<dbReference type="KEGG" id="mmaa:FR932_14510"/>
<dbReference type="Proteomes" id="UP000327424">
    <property type="component" value="Chromosome"/>
</dbReference>
<dbReference type="Pfam" id="PF00459">
    <property type="entry name" value="Inositol_P"/>
    <property type="match status" value="1"/>
</dbReference>
<dbReference type="InterPro" id="IPR000760">
    <property type="entry name" value="Inositol_monophosphatase-like"/>
</dbReference>
<evidence type="ECO:0000256" key="8">
    <source>
        <dbReference type="ARBA" id="ARBA00023136"/>
    </source>
</evidence>
<feature type="binding site" evidence="9">
    <location>
        <position position="97"/>
    </location>
    <ligand>
        <name>Mg(2+)</name>
        <dbReference type="ChEBI" id="CHEBI:18420"/>
        <label>2</label>
    </ligand>
</feature>
<feature type="binding site" evidence="9">
    <location>
        <position position="222"/>
    </location>
    <ligand>
        <name>Mg(2+)</name>
        <dbReference type="ChEBI" id="CHEBI:18420"/>
        <label>2</label>
    </ligand>
</feature>
<keyword evidence="8 9" id="KW-0472">Membrane</keyword>
<dbReference type="PROSITE" id="PS00629">
    <property type="entry name" value="IMP_1"/>
    <property type="match status" value="1"/>
</dbReference>
<dbReference type="GO" id="GO:0005886">
    <property type="term" value="C:plasma membrane"/>
    <property type="evidence" value="ECO:0007669"/>
    <property type="project" value="UniProtKB-SubCell"/>
</dbReference>
<evidence type="ECO:0000256" key="4">
    <source>
        <dbReference type="ARBA" id="ARBA00022519"/>
    </source>
</evidence>
<dbReference type="OrthoDB" id="9785695at2"/>
<keyword evidence="4 9" id="KW-0997">Cell inner membrane</keyword>
<comment type="subcellular location">
    <subcellularLocation>
        <location evidence="9">Cell inner membrane</location>
        <topology evidence="9">Peripheral membrane protein</topology>
        <orientation evidence="9">Cytoplasmic side</orientation>
    </subcellularLocation>
</comment>
<dbReference type="PANTHER" id="PTHR43028:SF5">
    <property type="entry name" value="3'(2'),5'-BISPHOSPHATE NUCLEOTIDASE 1"/>
    <property type="match status" value="1"/>
</dbReference>
<dbReference type="InterPro" id="IPR006240">
    <property type="entry name" value="CysQ"/>
</dbReference>
<evidence type="ECO:0000256" key="3">
    <source>
        <dbReference type="ARBA" id="ARBA00022475"/>
    </source>
</evidence>
<dbReference type="NCBIfam" id="TIGR01331">
    <property type="entry name" value="bisphos_cysQ"/>
    <property type="match status" value="1"/>
</dbReference>
<feature type="binding site" evidence="10">
    <location>
        <position position="222"/>
    </location>
    <ligand>
        <name>Mg(2+)</name>
        <dbReference type="ChEBI" id="CHEBI:18420"/>
        <label>1</label>
        <note>catalytic</note>
    </ligand>
</feature>
<dbReference type="CDD" id="cd01638">
    <property type="entry name" value="CysQ"/>
    <property type="match status" value="1"/>
</dbReference>
<feature type="binding site" evidence="10">
    <location>
        <position position="99"/>
    </location>
    <ligand>
        <name>Mg(2+)</name>
        <dbReference type="ChEBI" id="CHEBI:18420"/>
        <label>1</label>
        <note>catalytic</note>
    </ligand>
</feature>
<reference evidence="11 12" key="1">
    <citation type="submission" date="2019-09" db="EMBL/GenBank/DDBJ databases">
        <title>Hybrid Assembly of the complete Genome of the Deep-Sea Bacterium Moritella marina from long Nanopore and Illumina reads.</title>
        <authorList>
            <person name="Magin S."/>
            <person name="Georgoulis A."/>
            <person name="Papadimitriou K."/>
            <person name="Iliakis G."/>
            <person name="Vorgias C.E."/>
        </authorList>
    </citation>
    <scope>NUCLEOTIDE SEQUENCE [LARGE SCALE GENOMIC DNA]</scope>
    <source>
        <strain evidence="11 12">MP-1</strain>
    </source>
</reference>
<evidence type="ECO:0000256" key="2">
    <source>
        <dbReference type="ARBA" id="ARBA00005289"/>
    </source>
</evidence>
<organism evidence="11 12">
    <name type="scientific">Moritella marina ATCC 15381</name>
    <dbReference type="NCBI Taxonomy" id="1202962"/>
    <lineage>
        <taxon>Bacteria</taxon>
        <taxon>Pseudomonadati</taxon>
        <taxon>Pseudomonadota</taxon>
        <taxon>Gammaproteobacteria</taxon>
        <taxon>Alteromonadales</taxon>
        <taxon>Moritellaceae</taxon>
        <taxon>Moritella</taxon>
    </lineage>
</organism>
<dbReference type="InterPro" id="IPR020583">
    <property type="entry name" value="Inositol_monoP_metal-BS"/>
</dbReference>
<feature type="binding site" evidence="10">
    <location>
        <position position="97"/>
    </location>
    <ligand>
        <name>Mg(2+)</name>
        <dbReference type="ChEBI" id="CHEBI:18420"/>
        <label>1</label>
        <note>catalytic</note>
    </ligand>
</feature>
<feature type="binding site" evidence="9">
    <location>
        <position position="99"/>
    </location>
    <ligand>
        <name>Mg(2+)</name>
        <dbReference type="ChEBI" id="CHEBI:18420"/>
        <label>1</label>
    </ligand>
</feature>
<keyword evidence="5 9" id="KW-0479">Metal-binding</keyword>
<dbReference type="RefSeq" id="WP_019441622.1">
    <property type="nucleotide sequence ID" value="NZ_ALOE01000020.1"/>
</dbReference>